<reference evidence="7" key="1">
    <citation type="journal article" date="2019" name="Int. J. Syst. Evol. Microbiol.">
        <title>The Global Catalogue of Microorganisms (GCM) 10K type strain sequencing project: providing services to taxonomists for standard genome sequencing and annotation.</title>
        <authorList>
            <consortium name="The Broad Institute Genomics Platform"/>
            <consortium name="The Broad Institute Genome Sequencing Center for Infectious Disease"/>
            <person name="Wu L."/>
            <person name="Ma J."/>
        </authorList>
    </citation>
    <scope>NUCLEOTIDE SEQUENCE [LARGE SCALE GENOMIC DNA]</scope>
    <source>
        <strain evidence="7">CCM 8875</strain>
    </source>
</reference>
<evidence type="ECO:0000313" key="7">
    <source>
        <dbReference type="Proteomes" id="UP001597302"/>
    </source>
</evidence>
<comment type="subcellular location">
    <subcellularLocation>
        <location evidence="1">Membrane</location>
        <topology evidence="1">Multi-pass membrane protein</topology>
    </subcellularLocation>
</comment>
<organism evidence="6 7">
    <name type="scientific">Paracoccus nototheniae</name>
    <dbReference type="NCBI Taxonomy" id="2489002"/>
    <lineage>
        <taxon>Bacteria</taxon>
        <taxon>Pseudomonadati</taxon>
        <taxon>Pseudomonadota</taxon>
        <taxon>Alphaproteobacteria</taxon>
        <taxon>Rhodobacterales</taxon>
        <taxon>Paracoccaceae</taxon>
        <taxon>Paracoccus</taxon>
    </lineage>
</organism>
<dbReference type="Pfam" id="PF07681">
    <property type="entry name" value="DoxX"/>
    <property type="match status" value="1"/>
</dbReference>
<protein>
    <submittedName>
        <fullName evidence="6">DoxX family membrane protein</fullName>
    </submittedName>
</protein>
<keyword evidence="2 5" id="KW-0812">Transmembrane</keyword>
<sequence>MTTVDDALITVAAVLVTAPYWISAGLKMWWFRATVAEMQGLGLEHARAVAGATIATQAFGSALLVLGVLPLVGLLALSVFTIAASSLGHAFWRLPAGERLMGANGFLANVGLLGGLLSVALLHRLS</sequence>
<evidence type="ECO:0000313" key="6">
    <source>
        <dbReference type="EMBL" id="MFD1482674.1"/>
    </source>
</evidence>
<evidence type="ECO:0000256" key="5">
    <source>
        <dbReference type="SAM" id="Phobius"/>
    </source>
</evidence>
<keyword evidence="7" id="KW-1185">Reference proteome</keyword>
<keyword evidence="4 5" id="KW-0472">Membrane</keyword>
<evidence type="ECO:0000256" key="4">
    <source>
        <dbReference type="ARBA" id="ARBA00023136"/>
    </source>
</evidence>
<evidence type="ECO:0000256" key="1">
    <source>
        <dbReference type="ARBA" id="ARBA00004141"/>
    </source>
</evidence>
<evidence type="ECO:0000256" key="2">
    <source>
        <dbReference type="ARBA" id="ARBA00022692"/>
    </source>
</evidence>
<dbReference type="InterPro" id="IPR032808">
    <property type="entry name" value="DoxX"/>
</dbReference>
<dbReference type="RefSeq" id="WP_131576284.1">
    <property type="nucleotide sequence ID" value="NZ_CBCSAJ010000048.1"/>
</dbReference>
<evidence type="ECO:0000256" key="3">
    <source>
        <dbReference type="ARBA" id="ARBA00022989"/>
    </source>
</evidence>
<feature type="transmembrane region" description="Helical" evidence="5">
    <location>
        <begin position="6"/>
        <end position="26"/>
    </location>
</feature>
<comment type="caution">
    <text evidence="6">The sequence shown here is derived from an EMBL/GenBank/DDBJ whole genome shotgun (WGS) entry which is preliminary data.</text>
</comment>
<keyword evidence="3 5" id="KW-1133">Transmembrane helix</keyword>
<proteinExistence type="predicted"/>
<dbReference type="Proteomes" id="UP001597302">
    <property type="component" value="Unassembled WGS sequence"/>
</dbReference>
<name>A0ABW4E1V1_9RHOB</name>
<dbReference type="EMBL" id="JBHTOQ010000034">
    <property type="protein sequence ID" value="MFD1482674.1"/>
    <property type="molecule type" value="Genomic_DNA"/>
</dbReference>
<accession>A0ABW4E1V1</accession>
<gene>
    <name evidence="6" type="ORF">ACFQ5P_15370</name>
</gene>
<feature type="transmembrane region" description="Helical" evidence="5">
    <location>
        <begin position="106"/>
        <end position="125"/>
    </location>
</feature>